<accession>A0ABW4YER3</accession>
<evidence type="ECO:0000256" key="1">
    <source>
        <dbReference type="ARBA" id="ARBA00006566"/>
    </source>
</evidence>
<dbReference type="PANTHER" id="PTHR10457:SF7">
    <property type="entry name" value="GALACTOKINASE-RELATED"/>
    <property type="match status" value="1"/>
</dbReference>
<dbReference type="Pfam" id="PF00288">
    <property type="entry name" value="GHMP_kinases_N"/>
    <property type="match status" value="1"/>
</dbReference>
<evidence type="ECO:0000256" key="2">
    <source>
        <dbReference type="ARBA" id="ARBA00022741"/>
    </source>
</evidence>
<comment type="caution">
    <text evidence="7">The sequence shown here is derived from an EMBL/GenBank/DDBJ whole genome shotgun (WGS) entry which is preliminary data.</text>
</comment>
<dbReference type="EMBL" id="JBHUHO010000002">
    <property type="protein sequence ID" value="MFD2114187.1"/>
    <property type="molecule type" value="Genomic_DNA"/>
</dbReference>
<evidence type="ECO:0000256" key="3">
    <source>
        <dbReference type="ARBA" id="ARBA00022777"/>
    </source>
</evidence>
<dbReference type="Proteomes" id="UP001597362">
    <property type="component" value="Unassembled WGS sequence"/>
</dbReference>
<reference evidence="8" key="1">
    <citation type="journal article" date="2019" name="Int. J. Syst. Evol. Microbiol.">
        <title>The Global Catalogue of Microorganisms (GCM) 10K type strain sequencing project: providing services to taxonomists for standard genome sequencing and annotation.</title>
        <authorList>
            <consortium name="The Broad Institute Genomics Platform"/>
            <consortium name="The Broad Institute Genome Sequencing Center for Infectious Disease"/>
            <person name="Wu L."/>
            <person name="Ma J."/>
        </authorList>
    </citation>
    <scope>NUCLEOTIDE SEQUENCE [LARGE SCALE GENOMIC DNA]</scope>
    <source>
        <strain evidence="8">GH52</strain>
    </source>
</reference>
<dbReference type="InterPro" id="IPR020568">
    <property type="entry name" value="Ribosomal_Su5_D2-typ_SF"/>
</dbReference>
<comment type="similarity">
    <text evidence="1">Belongs to the GHMP kinase family. GalK subfamily.</text>
</comment>
<evidence type="ECO:0000256" key="4">
    <source>
        <dbReference type="ARBA" id="ARBA00022840"/>
    </source>
</evidence>
<gene>
    <name evidence="7" type="ORF">ACFSJH_00255</name>
</gene>
<dbReference type="Gene3D" id="3.30.70.890">
    <property type="entry name" value="GHMP kinase, C-terminal domain"/>
    <property type="match status" value="1"/>
</dbReference>
<dbReference type="Pfam" id="PF10509">
    <property type="entry name" value="GalKase_gal_bdg"/>
    <property type="match status" value="1"/>
</dbReference>
<keyword evidence="8" id="KW-1185">Reference proteome</keyword>
<proteinExistence type="inferred from homology"/>
<evidence type="ECO:0000259" key="5">
    <source>
        <dbReference type="Pfam" id="PF00288"/>
    </source>
</evidence>
<dbReference type="SUPFAM" id="SSF54211">
    <property type="entry name" value="Ribosomal protein S5 domain 2-like"/>
    <property type="match status" value="1"/>
</dbReference>
<dbReference type="PRINTS" id="PR00959">
    <property type="entry name" value="MEVGALKINASE"/>
</dbReference>
<keyword evidence="4" id="KW-0067">ATP-binding</keyword>
<dbReference type="RefSeq" id="WP_377769163.1">
    <property type="nucleotide sequence ID" value="NZ_JBHUHO010000002.1"/>
</dbReference>
<dbReference type="SUPFAM" id="SSF55060">
    <property type="entry name" value="GHMP Kinase, C-terminal domain"/>
    <property type="match status" value="1"/>
</dbReference>
<evidence type="ECO:0000313" key="8">
    <source>
        <dbReference type="Proteomes" id="UP001597362"/>
    </source>
</evidence>
<protein>
    <submittedName>
        <fullName evidence="7">Galactokinase</fullName>
    </submittedName>
</protein>
<dbReference type="InterPro" id="IPR019539">
    <property type="entry name" value="GalKase_N"/>
</dbReference>
<evidence type="ECO:0000259" key="6">
    <source>
        <dbReference type="Pfam" id="PF10509"/>
    </source>
</evidence>
<dbReference type="PANTHER" id="PTHR10457">
    <property type="entry name" value="MEVALONATE KINASE/GALACTOKINASE"/>
    <property type="match status" value="1"/>
</dbReference>
<sequence length="431" mass="47930">MEMVSSLLSQIESNSFKAILEKLYTADEQKIAYQVKRYSYLLRTFASTFGEEKVSLFSAPGRTEVGGNHTDHNYGKVLAASINLDAIAAATPCEQRTITIYSEGYPEPFIVHLDKLEKEDEPSTTTLIKGLVAAFLDFGYEVGGFNAYITSDVVNASGLSSSAAIEMLLCSIINHFYNEGKLDRVTYAKLGQYAENKFWNKPSGLLDQMACAIGGLITIDFNDPEIPQIKYVPSQSLMDQYDMVIVQTGGDHANLTEEYAAVPNEMRQVAEALGKSYLNEVTLDQLLAQLSEIRPQLTDRAILRAVHYLLENERVDVMSEALKMNQFHFFLEKVTESGNSSWKYLQNCYVADKPKDQPITYALTLTEIYLASINEGACRVHGGGFAGVIQAYIPKQHTADFVRYIEDKVGEGTTYIVNIRPYGAVALKELA</sequence>
<dbReference type="InterPro" id="IPR036554">
    <property type="entry name" value="GHMP_kinase_C_sf"/>
</dbReference>
<keyword evidence="2" id="KW-0547">Nucleotide-binding</keyword>
<keyword evidence="3" id="KW-0808">Transferase</keyword>
<evidence type="ECO:0000313" key="7">
    <source>
        <dbReference type="EMBL" id="MFD2114187.1"/>
    </source>
</evidence>
<dbReference type="PIRSF" id="PIRSF000530">
    <property type="entry name" value="Galactokinase"/>
    <property type="match status" value="1"/>
</dbReference>
<dbReference type="InterPro" id="IPR006204">
    <property type="entry name" value="GHMP_kinase_N_dom"/>
</dbReference>
<keyword evidence="3" id="KW-0418">Kinase</keyword>
<dbReference type="InterPro" id="IPR006206">
    <property type="entry name" value="Mevalonate/galactokinase"/>
</dbReference>
<dbReference type="InterPro" id="IPR000705">
    <property type="entry name" value="Galactokinase"/>
</dbReference>
<feature type="domain" description="GHMP kinase N-terminal" evidence="5">
    <location>
        <begin position="128"/>
        <end position="215"/>
    </location>
</feature>
<dbReference type="PRINTS" id="PR00473">
    <property type="entry name" value="GALCTOKINASE"/>
</dbReference>
<organism evidence="7 8">
    <name type="scientific">Paenibacillus yanchengensis</name>
    <dbReference type="NCBI Taxonomy" id="2035833"/>
    <lineage>
        <taxon>Bacteria</taxon>
        <taxon>Bacillati</taxon>
        <taxon>Bacillota</taxon>
        <taxon>Bacilli</taxon>
        <taxon>Bacillales</taxon>
        <taxon>Paenibacillaceae</taxon>
        <taxon>Paenibacillus</taxon>
    </lineage>
</organism>
<feature type="domain" description="Galactokinase N-terminal" evidence="6">
    <location>
        <begin position="44"/>
        <end position="92"/>
    </location>
</feature>
<name>A0ABW4YER3_9BACL</name>
<dbReference type="InterPro" id="IPR014721">
    <property type="entry name" value="Ribsml_uS5_D2-typ_fold_subgr"/>
</dbReference>
<dbReference type="Gene3D" id="3.30.230.10">
    <property type="match status" value="1"/>
</dbReference>